<dbReference type="InterPro" id="IPR014729">
    <property type="entry name" value="Rossmann-like_a/b/a_fold"/>
</dbReference>
<dbReference type="Gene3D" id="3.40.50.620">
    <property type="entry name" value="HUPs"/>
    <property type="match status" value="1"/>
</dbReference>
<dbReference type="Proteomes" id="UP001642501">
    <property type="component" value="Unassembled WGS sequence"/>
</dbReference>
<keyword evidence="2" id="KW-1185">Reference proteome</keyword>
<dbReference type="PANTHER" id="PTHR31285:SF0">
    <property type="entry name" value="NICOTINAMIDE MONONUCLEOTIDE ADENYLYLTRANSFERASE"/>
    <property type="match status" value="1"/>
</dbReference>
<gene>
    <name evidence="1" type="ORF">SEPCBS57363_006651</name>
</gene>
<sequence length="359" mass="39214">MSHPPESPDFTDMTVAADVAFFAKALTSFVKSNAKFNVVCSVGRRHVFPPSSSSAAVPSPLMVPTRQRSQIHNLVILDSSFNPPTLAHMGMVREALQFLQKRPATQIYAGSSPSSSSSAPSADSKSTRLLLLLSVNNADKAPKPATFEERLALMLAMARDTQTVLASLSDGCIDIPIDIGLTSEPFFHNKSNVIATDPFYNHPDSFAVPGTNTTPHQYFLLGFDTLIRIFDQKYYKTASGETIPEGLPPTATPMQILLTPLMRRAHLHITTRPDSDWGDEKTQLEWVASHVDGLGGPTERWSDKILLFKSGAETGASAVSSTVAREASRAHDTARLEKLVGPAVRSWLLQRLPYEDLQQ</sequence>
<accession>A0ABP0E635</accession>
<name>A0ABP0E635_9PEZI</name>
<evidence type="ECO:0000313" key="1">
    <source>
        <dbReference type="EMBL" id="CAK7275383.1"/>
    </source>
</evidence>
<protein>
    <recommendedName>
        <fullName evidence="3">Nicotinamide-nucleotide adenylyltransferase</fullName>
    </recommendedName>
</protein>
<comment type="caution">
    <text evidence="1">The sequence shown here is derived from an EMBL/GenBank/DDBJ whole genome shotgun (WGS) entry which is preliminary data.</text>
</comment>
<organism evidence="1 2">
    <name type="scientific">Sporothrix epigloea</name>
    <dbReference type="NCBI Taxonomy" id="1892477"/>
    <lineage>
        <taxon>Eukaryota</taxon>
        <taxon>Fungi</taxon>
        <taxon>Dikarya</taxon>
        <taxon>Ascomycota</taxon>
        <taxon>Pezizomycotina</taxon>
        <taxon>Sordariomycetes</taxon>
        <taxon>Sordariomycetidae</taxon>
        <taxon>Ophiostomatales</taxon>
        <taxon>Ophiostomataceae</taxon>
        <taxon>Sporothrix</taxon>
    </lineage>
</organism>
<evidence type="ECO:0008006" key="3">
    <source>
        <dbReference type="Google" id="ProtNLM"/>
    </source>
</evidence>
<proteinExistence type="predicted"/>
<dbReference type="SUPFAM" id="SSF52374">
    <property type="entry name" value="Nucleotidylyl transferase"/>
    <property type="match status" value="1"/>
</dbReference>
<evidence type="ECO:0000313" key="2">
    <source>
        <dbReference type="Proteomes" id="UP001642501"/>
    </source>
</evidence>
<reference evidence="1 2" key="1">
    <citation type="submission" date="2024-01" db="EMBL/GenBank/DDBJ databases">
        <authorList>
            <person name="Allen C."/>
            <person name="Tagirdzhanova G."/>
        </authorList>
    </citation>
    <scope>NUCLEOTIDE SEQUENCE [LARGE SCALE GENOMIC DNA]</scope>
    <source>
        <strain evidence="1 2">CBS 573.63</strain>
    </source>
</reference>
<dbReference type="EMBL" id="CAWUOM010000226">
    <property type="protein sequence ID" value="CAK7275383.1"/>
    <property type="molecule type" value="Genomic_DNA"/>
</dbReference>
<dbReference type="PANTHER" id="PTHR31285">
    <property type="entry name" value="NICOTINAMIDE MONONUCLEOTIDE ADENYLYLTRANSFERASE"/>
    <property type="match status" value="1"/>
</dbReference>